<dbReference type="GO" id="GO:0016491">
    <property type="term" value="F:oxidoreductase activity"/>
    <property type="evidence" value="ECO:0007669"/>
    <property type="project" value="InterPro"/>
</dbReference>
<accession>A0A3M0BZA4</accession>
<evidence type="ECO:0000313" key="2">
    <source>
        <dbReference type="EMBL" id="RMB02924.1"/>
    </source>
</evidence>
<evidence type="ECO:0000313" key="3">
    <source>
        <dbReference type="Proteomes" id="UP000271227"/>
    </source>
</evidence>
<dbReference type="RefSeq" id="WP_211332295.1">
    <property type="nucleotide sequence ID" value="NZ_REFR01000014.1"/>
</dbReference>
<feature type="domain" description="DSBA-like thioredoxin" evidence="1">
    <location>
        <begin position="9"/>
        <end position="209"/>
    </location>
</feature>
<comment type="caution">
    <text evidence="2">The sequence shown here is derived from an EMBL/GenBank/DDBJ whole genome shotgun (WGS) entry which is preliminary data.</text>
</comment>
<organism evidence="2 3">
    <name type="scientific">Eilatimonas milleporae</name>
    <dbReference type="NCBI Taxonomy" id="911205"/>
    <lineage>
        <taxon>Bacteria</taxon>
        <taxon>Pseudomonadati</taxon>
        <taxon>Pseudomonadota</taxon>
        <taxon>Alphaproteobacteria</taxon>
        <taxon>Kordiimonadales</taxon>
        <taxon>Kordiimonadaceae</taxon>
        <taxon>Eilatimonas</taxon>
    </lineage>
</organism>
<dbReference type="EMBL" id="REFR01000014">
    <property type="protein sequence ID" value="RMB02924.1"/>
    <property type="molecule type" value="Genomic_DNA"/>
</dbReference>
<dbReference type="PANTHER" id="PTHR13887">
    <property type="entry name" value="GLUTATHIONE S-TRANSFERASE KAPPA"/>
    <property type="match status" value="1"/>
</dbReference>
<dbReference type="CDD" id="cd03024">
    <property type="entry name" value="DsbA_FrnE"/>
    <property type="match status" value="1"/>
</dbReference>
<keyword evidence="3" id="KW-1185">Reference proteome</keyword>
<dbReference type="Gene3D" id="3.40.30.10">
    <property type="entry name" value="Glutaredoxin"/>
    <property type="match status" value="1"/>
</dbReference>
<dbReference type="AlphaFoldDB" id="A0A3M0BZA4"/>
<evidence type="ECO:0000259" key="1">
    <source>
        <dbReference type="Pfam" id="PF01323"/>
    </source>
</evidence>
<dbReference type="GO" id="GO:0016853">
    <property type="term" value="F:isomerase activity"/>
    <property type="evidence" value="ECO:0007669"/>
    <property type="project" value="UniProtKB-KW"/>
</dbReference>
<proteinExistence type="predicted"/>
<dbReference type="SUPFAM" id="SSF52833">
    <property type="entry name" value="Thioredoxin-like"/>
    <property type="match status" value="1"/>
</dbReference>
<gene>
    <name evidence="2" type="ORF">BXY39_3280</name>
</gene>
<dbReference type="InParanoid" id="A0A3M0BZA4"/>
<name>A0A3M0BZA4_9PROT</name>
<dbReference type="InterPro" id="IPR036249">
    <property type="entry name" value="Thioredoxin-like_sf"/>
</dbReference>
<dbReference type="Proteomes" id="UP000271227">
    <property type="component" value="Unassembled WGS sequence"/>
</dbReference>
<reference evidence="2 3" key="1">
    <citation type="submission" date="2018-10" db="EMBL/GenBank/DDBJ databases">
        <title>Genomic Encyclopedia of Archaeal and Bacterial Type Strains, Phase II (KMG-II): from individual species to whole genera.</title>
        <authorList>
            <person name="Goeker M."/>
        </authorList>
    </citation>
    <scope>NUCLEOTIDE SEQUENCE [LARGE SCALE GENOMIC DNA]</scope>
    <source>
        <strain evidence="2 3">DSM 25217</strain>
    </source>
</reference>
<dbReference type="PANTHER" id="PTHR13887:SF41">
    <property type="entry name" value="THIOREDOXIN SUPERFAMILY PROTEIN"/>
    <property type="match status" value="1"/>
</dbReference>
<protein>
    <submittedName>
        <fullName evidence="2">Putative DsbA family dithiol-disulfide isomerase</fullName>
    </submittedName>
</protein>
<dbReference type="InterPro" id="IPR001853">
    <property type="entry name" value="DSBA-like_thioredoxin_dom"/>
</dbReference>
<dbReference type="Pfam" id="PF01323">
    <property type="entry name" value="DSBA"/>
    <property type="match status" value="1"/>
</dbReference>
<sequence length="228" mass="24768">MESETMFLLEVVSDTICPWCYVGKRRLEAALAAIGEDIAFKVLWRPFELNPDMPREGVDRKTYRSAKFGSWDKSLELDAQVKAAGASDGLDFHHERMEKTPNTLASHVLINLAGESDVQGDVVEALFRAYFVDGEDIGDPTVLAAIGARAGLDPIETAQALADQKRRAAVRTEARAFSRSGITGVPTVLLNRFSLFSGAQRAEVIARALRTATAHANVIASGRTLAHA</sequence>
<keyword evidence="2" id="KW-0413">Isomerase</keyword>